<evidence type="ECO:0000313" key="3">
    <source>
        <dbReference type="Proteomes" id="UP000229278"/>
    </source>
</evidence>
<dbReference type="EMBL" id="PDTV01000008">
    <property type="protein sequence ID" value="PIE83020.1"/>
    <property type="molecule type" value="Genomic_DNA"/>
</dbReference>
<protein>
    <recommendedName>
        <fullName evidence="4">DUF4845 domain-containing protein</fullName>
    </recommendedName>
</protein>
<feature type="transmembrane region" description="Helical" evidence="1">
    <location>
        <begin position="39"/>
        <end position="59"/>
    </location>
</feature>
<organism evidence="2 3">
    <name type="scientific">Candidatus Contendibacter odensensis</name>
    <dbReference type="NCBI Taxonomy" id="1400860"/>
    <lineage>
        <taxon>Bacteria</taxon>
        <taxon>Pseudomonadati</taxon>
        <taxon>Pseudomonadota</taxon>
        <taxon>Gammaproteobacteria</taxon>
        <taxon>Candidatus Competibacteraceae</taxon>
        <taxon>Candidatus Contendibacter</taxon>
    </lineage>
</organism>
<keyword evidence="1" id="KW-0812">Transmembrane</keyword>
<comment type="caution">
    <text evidence="2">The sequence shown here is derived from an EMBL/GenBank/DDBJ whole genome shotgun (WGS) entry which is preliminary data.</text>
</comment>
<evidence type="ECO:0000313" key="2">
    <source>
        <dbReference type="EMBL" id="PIE83020.1"/>
    </source>
</evidence>
<accession>A0A2G6PFK3</accession>
<evidence type="ECO:0008006" key="4">
    <source>
        <dbReference type="Google" id="ProtNLM"/>
    </source>
</evidence>
<dbReference type="Proteomes" id="UP000229278">
    <property type="component" value="Unassembled WGS sequence"/>
</dbReference>
<keyword evidence="1" id="KW-1133">Transmembrane helix</keyword>
<dbReference type="Pfam" id="PF16137">
    <property type="entry name" value="DUF4845"/>
    <property type="match status" value="1"/>
</dbReference>
<dbReference type="AlphaFoldDB" id="A0A2G6PFK3"/>
<gene>
    <name evidence="2" type="ORF">CSA09_03755</name>
</gene>
<evidence type="ECO:0000256" key="1">
    <source>
        <dbReference type="SAM" id="Phobius"/>
    </source>
</evidence>
<dbReference type="InterPro" id="IPR032314">
    <property type="entry name" value="DUF4845"/>
</dbReference>
<keyword evidence="1" id="KW-0472">Membrane</keyword>
<sequence>MASAAVLVIIFSDLGRRYGEMKMRDRFFAGRQQHGITMIGALLLLIICGFIALVLMKVIPMYIQYFSIKSSIDTIRKESNIEQMSPREIQNALQKRFDIGYIDNINARDLKVSNTSKGRVINLIYQDERAIFYGLYAVLKVDEQIPISP</sequence>
<name>A0A2G6PFK3_9GAMM</name>
<reference evidence="2 3" key="1">
    <citation type="submission" date="2017-10" db="EMBL/GenBank/DDBJ databases">
        <title>Novel microbial diversity and functional potential in the marine mammal oral microbiome.</title>
        <authorList>
            <person name="Dudek N.K."/>
            <person name="Sun C.L."/>
            <person name="Burstein D."/>
            <person name="Kantor R.S."/>
            <person name="Aliaga Goltsman D.S."/>
            <person name="Bik E.M."/>
            <person name="Thomas B.C."/>
            <person name="Banfield J.F."/>
            <person name="Relman D.A."/>
        </authorList>
    </citation>
    <scope>NUCLEOTIDE SEQUENCE [LARGE SCALE GENOMIC DNA]</scope>
    <source>
        <strain evidence="2">DOLJORAL78_50_517</strain>
    </source>
</reference>
<proteinExistence type="predicted"/>